<feature type="compositionally biased region" description="Basic and acidic residues" evidence="1">
    <location>
        <begin position="52"/>
        <end position="65"/>
    </location>
</feature>
<dbReference type="AlphaFoldDB" id="A0A9Y2B5W9"/>
<accession>A0A9Y2B5W9</accession>
<dbReference type="RefSeq" id="WP_285974984.1">
    <property type="nucleotide sequence ID" value="NZ_CP127221.1"/>
</dbReference>
<protein>
    <recommendedName>
        <fullName evidence="4">DUF2946 domain-containing protein</fullName>
    </recommendedName>
</protein>
<dbReference type="KEGG" id="arue:QQX03_06665"/>
<proteinExistence type="predicted"/>
<evidence type="ECO:0000313" key="3">
    <source>
        <dbReference type="Proteomes" id="UP001231445"/>
    </source>
</evidence>
<dbReference type="EMBL" id="CP127221">
    <property type="protein sequence ID" value="WIW94668.1"/>
    <property type="molecule type" value="Genomic_DNA"/>
</dbReference>
<keyword evidence="3" id="KW-1185">Reference proteome</keyword>
<evidence type="ECO:0008006" key="4">
    <source>
        <dbReference type="Google" id="ProtNLM"/>
    </source>
</evidence>
<dbReference type="Proteomes" id="UP001231445">
    <property type="component" value="Chromosome"/>
</dbReference>
<feature type="region of interest" description="Disordered" evidence="1">
    <location>
        <begin position="52"/>
        <end position="78"/>
    </location>
</feature>
<name>A0A9Y2B5W9_9SPHN</name>
<reference evidence="2 3" key="1">
    <citation type="submission" date="2023-06" db="EMBL/GenBank/DDBJ databases">
        <title>Altererythrobacter rubellus NBRC 112769 genome.</title>
        <authorList>
            <person name="Zhang K."/>
        </authorList>
    </citation>
    <scope>NUCLEOTIDE SEQUENCE [LARGE SCALE GENOMIC DNA]</scope>
    <source>
        <strain evidence="2 3">NBRC 112769</strain>
    </source>
</reference>
<evidence type="ECO:0000313" key="2">
    <source>
        <dbReference type="EMBL" id="WIW94668.1"/>
    </source>
</evidence>
<organism evidence="2 3">
    <name type="scientific">Altererythrobacter rubellus</name>
    <dbReference type="NCBI Taxonomy" id="2173831"/>
    <lineage>
        <taxon>Bacteria</taxon>
        <taxon>Pseudomonadati</taxon>
        <taxon>Pseudomonadota</taxon>
        <taxon>Alphaproteobacteria</taxon>
        <taxon>Sphingomonadales</taxon>
        <taxon>Erythrobacteraceae</taxon>
        <taxon>Altererythrobacter</taxon>
    </lineage>
</organism>
<sequence>MTFGLISLVLLASAIIPRGYMIAPSEAGGLHVTACPETNPLARMMVQRQSEEQRLAHAAMGHDMDHSDEEAPSASQASGDCAFAGFSVQGISQAGYAWDAPFGAYVALAPPFIEDRTEARALRLRPPLRGPPNRV</sequence>
<evidence type="ECO:0000256" key="1">
    <source>
        <dbReference type="SAM" id="MobiDB-lite"/>
    </source>
</evidence>
<gene>
    <name evidence="2" type="ORF">QQX03_06665</name>
</gene>